<keyword evidence="3" id="KW-0238">DNA-binding</keyword>
<organism evidence="7 8">
    <name type="scientific">Citricoccus zhacaiensis</name>
    <dbReference type="NCBI Taxonomy" id="489142"/>
    <lineage>
        <taxon>Bacteria</taxon>
        <taxon>Bacillati</taxon>
        <taxon>Actinomycetota</taxon>
        <taxon>Actinomycetes</taxon>
        <taxon>Micrococcales</taxon>
        <taxon>Micrococcaceae</taxon>
        <taxon>Citricoccus</taxon>
    </lineage>
</organism>
<keyword evidence="8" id="KW-1185">Reference proteome</keyword>
<dbReference type="InterPro" id="IPR005119">
    <property type="entry name" value="LysR_subst-bd"/>
</dbReference>
<dbReference type="SUPFAM" id="SSF53850">
    <property type="entry name" value="Periplasmic binding protein-like II"/>
    <property type="match status" value="1"/>
</dbReference>
<dbReference type="Gene3D" id="3.40.190.290">
    <property type="match status" value="1"/>
</dbReference>
<evidence type="ECO:0000256" key="4">
    <source>
        <dbReference type="ARBA" id="ARBA00023163"/>
    </source>
</evidence>
<dbReference type="Pfam" id="PF03466">
    <property type="entry name" value="LysR_substrate"/>
    <property type="match status" value="1"/>
</dbReference>
<name>A0ABQ2MCQ2_9MICC</name>
<feature type="domain" description="HTH lysR-type" evidence="6">
    <location>
        <begin position="39"/>
        <end position="96"/>
    </location>
</feature>
<dbReference type="Gene3D" id="1.10.10.10">
    <property type="entry name" value="Winged helix-like DNA-binding domain superfamily/Winged helix DNA-binding domain"/>
    <property type="match status" value="1"/>
</dbReference>
<protein>
    <submittedName>
        <fullName evidence="7">Transcriptional regulator</fullName>
    </submittedName>
</protein>
<feature type="compositionally biased region" description="Low complexity" evidence="5">
    <location>
        <begin position="15"/>
        <end position="26"/>
    </location>
</feature>
<sequence length="347" mass="37008">MSTAAEGDPPQSRLPVPQQVPQHTQQNPPPRAPHIDSWLNLTMLRLLVGVADRGSLSSSARAAGIAQSNASRSLRTLERRLGYTLLRRSTRGSTLTQEGVLTVEWAREVLDGVDRLSAGADALAHRGQEELAIGASMTIAEHLLPGWIGAFRARRPGVATQLRVMNSAHVIEAVTAGTVALGFVETPDLPADLRAVTVFTDQLVVVAGPGHAWARRDEPLDPAELAITALVEREEGSGTRAFLDRLVDDHRPAPLVELNSNSAICQAVVEGIGPAVLSRLAVEGYLRSGQLTEIPTRGPRLDRILQAIWRGRLSDGGTAAEFLEVALGGGRGGCPSQGSRYPSQVSR</sequence>
<dbReference type="InterPro" id="IPR036390">
    <property type="entry name" value="WH_DNA-bd_sf"/>
</dbReference>
<evidence type="ECO:0000256" key="2">
    <source>
        <dbReference type="ARBA" id="ARBA00023015"/>
    </source>
</evidence>
<evidence type="ECO:0000256" key="3">
    <source>
        <dbReference type="ARBA" id="ARBA00023125"/>
    </source>
</evidence>
<gene>
    <name evidence="7" type="ORF">GCM10010977_31330</name>
</gene>
<dbReference type="PANTHER" id="PTHR30126:SF39">
    <property type="entry name" value="HTH-TYPE TRANSCRIPTIONAL REGULATOR CYSL"/>
    <property type="match status" value="1"/>
</dbReference>
<evidence type="ECO:0000256" key="5">
    <source>
        <dbReference type="SAM" id="MobiDB-lite"/>
    </source>
</evidence>
<evidence type="ECO:0000259" key="6">
    <source>
        <dbReference type="PROSITE" id="PS50931"/>
    </source>
</evidence>
<feature type="region of interest" description="Disordered" evidence="5">
    <location>
        <begin position="1"/>
        <end position="35"/>
    </location>
</feature>
<evidence type="ECO:0000256" key="1">
    <source>
        <dbReference type="ARBA" id="ARBA00009437"/>
    </source>
</evidence>
<comment type="caution">
    <text evidence="7">The sequence shown here is derived from an EMBL/GenBank/DDBJ whole genome shotgun (WGS) entry which is preliminary data.</text>
</comment>
<keyword evidence="4" id="KW-0804">Transcription</keyword>
<dbReference type="InterPro" id="IPR036388">
    <property type="entry name" value="WH-like_DNA-bd_sf"/>
</dbReference>
<dbReference type="Proteomes" id="UP000642509">
    <property type="component" value="Unassembled WGS sequence"/>
</dbReference>
<dbReference type="EMBL" id="BMLQ01000012">
    <property type="protein sequence ID" value="GGO49442.1"/>
    <property type="molecule type" value="Genomic_DNA"/>
</dbReference>
<keyword evidence="2" id="KW-0805">Transcription regulation</keyword>
<comment type="similarity">
    <text evidence="1">Belongs to the LysR transcriptional regulatory family.</text>
</comment>
<dbReference type="PROSITE" id="PS50931">
    <property type="entry name" value="HTH_LYSR"/>
    <property type="match status" value="1"/>
</dbReference>
<dbReference type="RefSeq" id="WP_188807073.1">
    <property type="nucleotide sequence ID" value="NZ_BAAAOU010000014.1"/>
</dbReference>
<dbReference type="Pfam" id="PF00126">
    <property type="entry name" value="HTH_1"/>
    <property type="match status" value="1"/>
</dbReference>
<accession>A0ABQ2MCQ2</accession>
<dbReference type="SUPFAM" id="SSF46785">
    <property type="entry name" value="Winged helix' DNA-binding domain"/>
    <property type="match status" value="1"/>
</dbReference>
<reference evidence="8" key="1">
    <citation type="journal article" date="2019" name="Int. J. Syst. Evol. Microbiol.">
        <title>The Global Catalogue of Microorganisms (GCM) 10K type strain sequencing project: providing services to taxonomists for standard genome sequencing and annotation.</title>
        <authorList>
            <consortium name="The Broad Institute Genomics Platform"/>
            <consortium name="The Broad Institute Genome Sequencing Center for Infectious Disease"/>
            <person name="Wu L."/>
            <person name="Ma J."/>
        </authorList>
    </citation>
    <scope>NUCLEOTIDE SEQUENCE [LARGE SCALE GENOMIC DNA]</scope>
    <source>
        <strain evidence="8">CGMCC 1.7064</strain>
    </source>
</reference>
<dbReference type="InterPro" id="IPR000847">
    <property type="entry name" value="LysR_HTH_N"/>
</dbReference>
<dbReference type="PANTHER" id="PTHR30126">
    <property type="entry name" value="HTH-TYPE TRANSCRIPTIONAL REGULATOR"/>
    <property type="match status" value="1"/>
</dbReference>
<proteinExistence type="inferred from homology"/>
<evidence type="ECO:0000313" key="8">
    <source>
        <dbReference type="Proteomes" id="UP000642509"/>
    </source>
</evidence>
<evidence type="ECO:0000313" key="7">
    <source>
        <dbReference type="EMBL" id="GGO49442.1"/>
    </source>
</evidence>